<protein>
    <submittedName>
        <fullName evidence="2">Uncharacterized protein</fullName>
    </submittedName>
</protein>
<feature type="region of interest" description="Disordered" evidence="1">
    <location>
        <begin position="1"/>
        <end position="33"/>
    </location>
</feature>
<comment type="caution">
    <text evidence="2">The sequence shown here is derived from an EMBL/GenBank/DDBJ whole genome shotgun (WGS) entry which is preliminary data.</text>
</comment>
<organism evidence="2 3">
    <name type="scientific">Candidatus Auribacter fodinae</name>
    <dbReference type="NCBI Taxonomy" id="2093366"/>
    <lineage>
        <taxon>Bacteria</taxon>
        <taxon>Pseudomonadati</taxon>
        <taxon>Candidatus Auribacterota</taxon>
        <taxon>Candidatus Auribacteria</taxon>
        <taxon>Candidatus Auribacterales</taxon>
        <taxon>Candidatus Auribacteraceae</taxon>
        <taxon>Candidatus Auribacter</taxon>
    </lineage>
</organism>
<proteinExistence type="predicted"/>
<evidence type="ECO:0000256" key="1">
    <source>
        <dbReference type="SAM" id="MobiDB-lite"/>
    </source>
</evidence>
<evidence type="ECO:0000313" key="2">
    <source>
        <dbReference type="EMBL" id="RJP60211.1"/>
    </source>
</evidence>
<name>A0A3A4RF67_9BACT</name>
<accession>A0A3A4RF67</accession>
<reference evidence="2 3" key="1">
    <citation type="journal article" date="2017" name="ISME J.">
        <title>Energy and carbon metabolisms in a deep terrestrial subsurface fluid microbial community.</title>
        <authorList>
            <person name="Momper L."/>
            <person name="Jungbluth S.P."/>
            <person name="Lee M.D."/>
            <person name="Amend J.P."/>
        </authorList>
    </citation>
    <scope>NUCLEOTIDE SEQUENCE [LARGE SCALE GENOMIC DNA]</scope>
    <source>
        <strain evidence="2">SURF_26</strain>
    </source>
</reference>
<dbReference type="Proteomes" id="UP000266426">
    <property type="component" value="Unassembled WGS sequence"/>
</dbReference>
<dbReference type="AlphaFoldDB" id="A0A3A4RF67"/>
<dbReference type="EMBL" id="QZJZ01000032">
    <property type="protein sequence ID" value="RJP60211.1"/>
    <property type="molecule type" value="Genomic_DNA"/>
</dbReference>
<sequence length="128" mass="15369">MKQSMKNRYNRRRPVTRSEHEQLSHMHIRQKRRKNKAELKKLFFQSVSDIITHIETFNRIDIINEKMRHLVLADEAVEKSLSFKPGNHILRLQHRIIKEAVFQMKESQDHQCIVKLIIDKQWAESNGS</sequence>
<gene>
    <name evidence="2" type="ORF">C4541_04610</name>
</gene>
<evidence type="ECO:0000313" key="3">
    <source>
        <dbReference type="Proteomes" id="UP000266426"/>
    </source>
</evidence>